<protein>
    <submittedName>
        <fullName evidence="1">Uncharacterized protein</fullName>
    </submittedName>
</protein>
<dbReference type="Proteomes" id="UP000652761">
    <property type="component" value="Unassembled WGS sequence"/>
</dbReference>
<evidence type="ECO:0000313" key="1">
    <source>
        <dbReference type="EMBL" id="MQM15853.1"/>
    </source>
</evidence>
<dbReference type="EMBL" id="NMUH01006712">
    <property type="protein sequence ID" value="MQM15853.1"/>
    <property type="molecule type" value="Genomic_DNA"/>
</dbReference>
<feature type="non-terminal residue" evidence="1">
    <location>
        <position position="104"/>
    </location>
</feature>
<sequence>CVEGCFRSVSDSVGFCGSRFPVFGVPAALAGEGLVIPTRPCSRGSPPLHLSARGSSSRELGVGRVAEVFGSVGGDANFGVPGGVREVGLLQTTNDRCSVVRCVR</sequence>
<organism evidence="1 2">
    <name type="scientific">Colocasia esculenta</name>
    <name type="common">Wild taro</name>
    <name type="synonym">Arum esculentum</name>
    <dbReference type="NCBI Taxonomy" id="4460"/>
    <lineage>
        <taxon>Eukaryota</taxon>
        <taxon>Viridiplantae</taxon>
        <taxon>Streptophyta</taxon>
        <taxon>Embryophyta</taxon>
        <taxon>Tracheophyta</taxon>
        <taxon>Spermatophyta</taxon>
        <taxon>Magnoliopsida</taxon>
        <taxon>Liliopsida</taxon>
        <taxon>Araceae</taxon>
        <taxon>Aroideae</taxon>
        <taxon>Colocasieae</taxon>
        <taxon>Colocasia</taxon>
    </lineage>
</organism>
<accession>A0A843X960</accession>
<dbReference type="AlphaFoldDB" id="A0A843X960"/>
<feature type="non-terminal residue" evidence="1">
    <location>
        <position position="1"/>
    </location>
</feature>
<proteinExistence type="predicted"/>
<evidence type="ECO:0000313" key="2">
    <source>
        <dbReference type="Proteomes" id="UP000652761"/>
    </source>
</evidence>
<gene>
    <name evidence="1" type="ORF">Taro_048808</name>
</gene>
<reference evidence="1" key="1">
    <citation type="submission" date="2017-07" db="EMBL/GenBank/DDBJ databases">
        <title>Taro Niue Genome Assembly and Annotation.</title>
        <authorList>
            <person name="Atibalentja N."/>
            <person name="Keating K."/>
            <person name="Fields C.J."/>
        </authorList>
    </citation>
    <scope>NUCLEOTIDE SEQUENCE</scope>
    <source>
        <strain evidence="1">Niue_2</strain>
        <tissue evidence="1">Leaf</tissue>
    </source>
</reference>
<name>A0A843X960_COLES</name>
<keyword evidence="2" id="KW-1185">Reference proteome</keyword>
<comment type="caution">
    <text evidence="1">The sequence shown here is derived from an EMBL/GenBank/DDBJ whole genome shotgun (WGS) entry which is preliminary data.</text>
</comment>